<dbReference type="InterPro" id="IPR051012">
    <property type="entry name" value="CellSynth/LPSAsmb/PSIAsmb"/>
</dbReference>
<dbReference type="OrthoDB" id="9814220at2"/>
<dbReference type="Proteomes" id="UP000019402">
    <property type="component" value="Unassembled WGS sequence"/>
</dbReference>
<dbReference type="RefSeq" id="WP_027472976.1">
    <property type="nucleotide sequence ID" value="NZ_BAMD01000003.1"/>
</dbReference>
<feature type="repeat" description="TPR" evidence="3">
    <location>
        <begin position="215"/>
        <end position="248"/>
    </location>
</feature>
<reference evidence="4 5" key="1">
    <citation type="journal article" date="2014" name="Genome Announc.">
        <title>Draft Genome Sequence of Cytophaga fermentans JCM 21142T, a Facultative Anaerobe Isolated from Marine Mud.</title>
        <authorList>
            <person name="Starns D."/>
            <person name="Oshima K."/>
            <person name="Suda W."/>
            <person name="Iino T."/>
            <person name="Yuki M."/>
            <person name="Inoue J."/>
            <person name="Kitamura K."/>
            <person name="Iida T."/>
            <person name="Darby A."/>
            <person name="Hattori M."/>
            <person name="Ohkuma M."/>
        </authorList>
    </citation>
    <scope>NUCLEOTIDE SEQUENCE [LARGE SCALE GENOMIC DNA]</scope>
    <source>
        <strain evidence="4 5">JCM 21142</strain>
    </source>
</reference>
<accession>W7YBI9</accession>
<dbReference type="Pfam" id="PF13181">
    <property type="entry name" value="TPR_8"/>
    <property type="match status" value="3"/>
</dbReference>
<dbReference type="InterPro" id="IPR019734">
    <property type="entry name" value="TPR_rpt"/>
</dbReference>
<protein>
    <submittedName>
        <fullName evidence="4">Tetratricopeptide repeat protein</fullName>
    </submittedName>
</protein>
<dbReference type="SUPFAM" id="SSF48452">
    <property type="entry name" value="TPR-like"/>
    <property type="match status" value="2"/>
</dbReference>
<dbReference type="EMBL" id="BAMD01000003">
    <property type="protein sequence ID" value="GAF01796.1"/>
    <property type="molecule type" value="Genomic_DNA"/>
</dbReference>
<comment type="caution">
    <text evidence="4">The sequence shown here is derived from an EMBL/GenBank/DDBJ whole genome shotgun (WGS) entry which is preliminary data.</text>
</comment>
<proteinExistence type="predicted"/>
<dbReference type="InterPro" id="IPR011990">
    <property type="entry name" value="TPR-like_helical_dom_sf"/>
</dbReference>
<dbReference type="SUPFAM" id="SSF81901">
    <property type="entry name" value="HCP-like"/>
    <property type="match status" value="1"/>
</dbReference>
<evidence type="ECO:0000256" key="3">
    <source>
        <dbReference type="PROSITE-ProRule" id="PRU00339"/>
    </source>
</evidence>
<evidence type="ECO:0000313" key="5">
    <source>
        <dbReference type="Proteomes" id="UP000019402"/>
    </source>
</evidence>
<evidence type="ECO:0000313" key="4">
    <source>
        <dbReference type="EMBL" id="GAF01796.1"/>
    </source>
</evidence>
<sequence length="580" mass="66998">MKNLYWLLALVICLGGCKSVKNTVTVKQNLDSKVSFLSPQNKRKFDYFFYEGQRLKMNGDLNKAKNYFVECLKIDSLSGTCYFELANIAIAAKNYKAAQDLLSNSVRLSPDNKWFQILLGDLYQQNKDIPKAIATYEKLVARFPDSDEFTYVLAQLYQNNKDYQKAIDTYNVLEKSIGINETISTEKEKIYLEMGKEGLAYKEINKLIDDNPYEPRYYGFLGDLYLYNKNYTKAEQSYLKILQLDEGNGMGYFSLANTKLKQADTTAYFTYFAKALDDKDLALEVKFQRLLPLLMGKDFATYKDTNVVAELFDRLTIVHKDDARSYVYYANYLQNRDKPAALVQYKKALSIDKSNPALWQDMFLLEIDLGLFEDLYTGTDEVLSIFPEEPLFNLFYALAAMQKEEYIHAKEKLQNGLEYAGDNLTLKGQMHAYLGDVEHSLGNSDESFKHYEKALEIDDNNVVVLNNYSYYLSVENKELEKAEKMISKCIELESGNATYLDTYAWVLFKRGRFFEAKYIIERAIDNGGVDSDVIVEHYGDILFMNNKVEDALIQWKKSLDMGNESVVLKRKIELKKYVAE</sequence>
<dbReference type="eggNOG" id="COG0457">
    <property type="taxonomic scope" value="Bacteria"/>
</dbReference>
<dbReference type="AlphaFoldDB" id="W7YBI9"/>
<keyword evidence="2 3" id="KW-0802">TPR repeat</keyword>
<evidence type="ECO:0000256" key="2">
    <source>
        <dbReference type="ARBA" id="ARBA00022803"/>
    </source>
</evidence>
<dbReference type="PANTHER" id="PTHR45586">
    <property type="entry name" value="TPR REPEAT-CONTAINING PROTEIN PA4667"/>
    <property type="match status" value="1"/>
</dbReference>
<keyword evidence="5" id="KW-1185">Reference proteome</keyword>
<gene>
    <name evidence="4" type="ORF">JCM21142_413</name>
</gene>
<feature type="repeat" description="TPR" evidence="3">
    <location>
        <begin position="428"/>
        <end position="461"/>
    </location>
</feature>
<dbReference type="Gene3D" id="1.25.40.10">
    <property type="entry name" value="Tetratricopeptide repeat domain"/>
    <property type="match status" value="4"/>
</dbReference>
<name>W7YBI9_9BACT</name>
<organism evidence="4 5">
    <name type="scientific">Saccharicrinis fermentans DSM 9555 = JCM 21142</name>
    <dbReference type="NCBI Taxonomy" id="869213"/>
    <lineage>
        <taxon>Bacteria</taxon>
        <taxon>Pseudomonadati</taxon>
        <taxon>Bacteroidota</taxon>
        <taxon>Bacteroidia</taxon>
        <taxon>Marinilabiliales</taxon>
        <taxon>Marinilabiliaceae</taxon>
        <taxon>Saccharicrinis</taxon>
    </lineage>
</organism>
<dbReference type="Pfam" id="PF14559">
    <property type="entry name" value="TPR_19"/>
    <property type="match status" value="1"/>
</dbReference>
<dbReference type="SMART" id="SM00028">
    <property type="entry name" value="TPR"/>
    <property type="match status" value="7"/>
</dbReference>
<evidence type="ECO:0000256" key="1">
    <source>
        <dbReference type="ARBA" id="ARBA00022737"/>
    </source>
</evidence>
<feature type="repeat" description="TPR" evidence="3">
    <location>
        <begin position="79"/>
        <end position="112"/>
    </location>
</feature>
<keyword evidence="1" id="KW-0677">Repeat</keyword>
<dbReference type="STRING" id="869213.GCA_000517085_03590"/>
<dbReference type="PROSITE" id="PS50005">
    <property type="entry name" value="TPR"/>
    <property type="match status" value="3"/>
</dbReference>
<dbReference type="PANTHER" id="PTHR45586:SF1">
    <property type="entry name" value="LIPOPOLYSACCHARIDE ASSEMBLY PROTEIN B"/>
    <property type="match status" value="1"/>
</dbReference>